<accession>A0ABN9YFE4</accession>
<dbReference type="SUPFAM" id="SSF56219">
    <property type="entry name" value="DNase I-like"/>
    <property type="match status" value="1"/>
</dbReference>
<feature type="non-terminal residue" evidence="1">
    <location>
        <position position="276"/>
    </location>
</feature>
<dbReference type="Proteomes" id="UP001189429">
    <property type="component" value="Unassembled WGS sequence"/>
</dbReference>
<feature type="non-terminal residue" evidence="1">
    <location>
        <position position="1"/>
    </location>
</feature>
<organism evidence="1 2">
    <name type="scientific">Prorocentrum cordatum</name>
    <dbReference type="NCBI Taxonomy" id="2364126"/>
    <lineage>
        <taxon>Eukaryota</taxon>
        <taxon>Sar</taxon>
        <taxon>Alveolata</taxon>
        <taxon>Dinophyceae</taxon>
        <taxon>Prorocentrales</taxon>
        <taxon>Prorocentraceae</taxon>
        <taxon>Prorocentrum</taxon>
    </lineage>
</organism>
<gene>
    <name evidence="1" type="ORF">PCOR1329_LOCUS85359</name>
</gene>
<keyword evidence="2" id="KW-1185">Reference proteome</keyword>
<proteinExistence type="predicted"/>
<dbReference type="InterPro" id="IPR036691">
    <property type="entry name" value="Endo/exonu/phosph_ase_sf"/>
</dbReference>
<sequence>DYRAFPAAQIQITSWNGRALLHHKPEVRRKKFKKLALMCRRQAIICLQEVHGTLEELKHHCYLHRIPGAVLGSVPQHDSGGVAIIISQMPQMEAEEAIRVGRLKREILVHGRAHRVMIKARANEHRADSMTIVYNIHNFGLSREQVDTISARISAESSVAAQSPYRTTVLAAGGFNYTETAAMHLHVPEIDKGISDHPPVQISFAHRDLKPEEDQPVPAFICKQPEFKYFLDLLMSHSDIHRLQAIPKWAEHKRLLREAARLTRNKLVSMRAPPLE</sequence>
<evidence type="ECO:0008006" key="3">
    <source>
        <dbReference type="Google" id="ProtNLM"/>
    </source>
</evidence>
<comment type="caution">
    <text evidence="1">The sequence shown here is derived from an EMBL/GenBank/DDBJ whole genome shotgun (WGS) entry which is preliminary data.</text>
</comment>
<reference evidence="1" key="1">
    <citation type="submission" date="2023-10" db="EMBL/GenBank/DDBJ databases">
        <authorList>
            <person name="Chen Y."/>
            <person name="Shah S."/>
            <person name="Dougan E. K."/>
            <person name="Thang M."/>
            <person name="Chan C."/>
        </authorList>
    </citation>
    <scope>NUCLEOTIDE SEQUENCE [LARGE SCALE GENOMIC DNA]</scope>
</reference>
<protein>
    <recommendedName>
        <fullName evidence="3">Endonuclease/exonuclease/phosphatase domain-containing protein</fullName>
    </recommendedName>
</protein>
<evidence type="ECO:0000313" key="1">
    <source>
        <dbReference type="EMBL" id="CAK0911500.1"/>
    </source>
</evidence>
<dbReference type="Gene3D" id="3.60.10.10">
    <property type="entry name" value="Endonuclease/exonuclease/phosphatase"/>
    <property type="match status" value="1"/>
</dbReference>
<dbReference type="EMBL" id="CAUYUJ010022592">
    <property type="protein sequence ID" value="CAK0911500.1"/>
    <property type="molecule type" value="Genomic_DNA"/>
</dbReference>
<name>A0ABN9YFE4_9DINO</name>
<evidence type="ECO:0000313" key="2">
    <source>
        <dbReference type="Proteomes" id="UP001189429"/>
    </source>
</evidence>